<gene>
    <name evidence="2" type="ORF">BN4615_P7498</name>
</gene>
<evidence type="ECO:0008006" key="3">
    <source>
        <dbReference type="Google" id="ProtNLM"/>
    </source>
</evidence>
<reference evidence="2" key="1">
    <citation type="submission" date="2016-04" db="EMBL/GenBank/DDBJ databases">
        <authorList>
            <person name="Evans L.H."/>
            <person name="Alamgir A."/>
            <person name="Owens N."/>
            <person name="Weber N.D."/>
            <person name="Virtaneva K."/>
            <person name="Barbian K."/>
            <person name="Babar A."/>
            <person name="Rosenke K."/>
        </authorList>
    </citation>
    <scope>NUCLEOTIDE SEQUENCE</scope>
    <source>
        <strain evidence="2">Nono1</strain>
    </source>
</reference>
<feature type="chain" id="PRO_5009905338" description="Peptidase inhibitor family I36" evidence="1">
    <location>
        <begin position="40"/>
        <end position="168"/>
    </location>
</feature>
<dbReference type="EMBL" id="LT559118">
    <property type="protein sequence ID" value="SBO97982.1"/>
    <property type="molecule type" value="Genomic_DNA"/>
</dbReference>
<evidence type="ECO:0000313" key="2">
    <source>
        <dbReference type="EMBL" id="SBO97982.1"/>
    </source>
</evidence>
<evidence type="ECO:0000256" key="1">
    <source>
        <dbReference type="SAM" id="SignalP"/>
    </source>
</evidence>
<accession>A0A1M4EGR0</accession>
<dbReference type="AlphaFoldDB" id="A0A1M4EGR0"/>
<dbReference type="RefSeq" id="WP_225266713.1">
    <property type="nucleotide sequence ID" value="NZ_CP084058.1"/>
</dbReference>
<protein>
    <recommendedName>
        <fullName evidence="3">Peptidase inhibitor family I36</fullName>
    </recommendedName>
</protein>
<name>A0A1M4EGR0_9ACTN</name>
<proteinExistence type="predicted"/>
<sequence>MDVTHGNTGRRTAAWAFALLAALVVALAGALISTTPAQAAVSAGPATFPPAPADAQARVAAAVSPGISPAAARTYHANPGDPWICDPGYFCTGVWDYTTGNWKAFDLYACARYALSNWEGDGEILNNQTGNVVSTLYDQNLTPLATYTPDHPTVHPVNWSPVWYVRNC</sequence>
<feature type="signal peptide" evidence="1">
    <location>
        <begin position="1"/>
        <end position="39"/>
    </location>
</feature>
<keyword evidence="1" id="KW-0732">Signal</keyword>
<organism evidence="2">
    <name type="scientific">Nonomuraea gerenzanensis</name>
    <dbReference type="NCBI Taxonomy" id="93944"/>
    <lineage>
        <taxon>Bacteria</taxon>
        <taxon>Bacillati</taxon>
        <taxon>Actinomycetota</taxon>
        <taxon>Actinomycetes</taxon>
        <taxon>Streptosporangiales</taxon>
        <taxon>Streptosporangiaceae</taxon>
        <taxon>Nonomuraea</taxon>
    </lineage>
</organism>